<sequence>MPSESGPTPTESEMPTESGTMSLEPTGTEMTSPRAAVQAYFDAAKAGDAEKAADAFASDGMAAIAGKPTADGTEALRKLFEDEFKEKAERTHTFDETRTFGNEAAFVRTTSKEGDETYREFFLLKKSDGEWKIDLFMDNEPT</sequence>
<dbReference type="EMBL" id="JBHUCM010000012">
    <property type="protein sequence ID" value="MFD1538108.1"/>
    <property type="molecule type" value="Genomic_DNA"/>
</dbReference>
<dbReference type="RefSeq" id="WP_219531166.1">
    <property type="nucleotide sequence ID" value="NZ_JAHKRM010000010.1"/>
</dbReference>
<feature type="compositionally biased region" description="Polar residues" evidence="1">
    <location>
        <begin position="1"/>
        <end position="31"/>
    </location>
</feature>
<proteinExistence type="predicted"/>
<reference evidence="3" key="1">
    <citation type="journal article" date="2019" name="Int. J. Syst. Evol. Microbiol.">
        <title>The Global Catalogue of Microorganisms (GCM) 10K type strain sequencing project: providing services to taxonomists for standard genome sequencing and annotation.</title>
        <authorList>
            <consortium name="The Broad Institute Genomics Platform"/>
            <consortium name="The Broad Institute Genome Sequencing Center for Infectious Disease"/>
            <person name="Wu L."/>
            <person name="Ma J."/>
        </authorList>
    </citation>
    <scope>NUCLEOTIDE SEQUENCE [LARGE SCALE GENOMIC DNA]</scope>
    <source>
        <strain evidence="3">CGMCC 1.15399</strain>
    </source>
</reference>
<comment type="caution">
    <text evidence="2">The sequence shown here is derived from an EMBL/GenBank/DDBJ whole genome shotgun (WGS) entry which is preliminary data.</text>
</comment>
<gene>
    <name evidence="2" type="ORF">ACFSJ0_13730</name>
</gene>
<evidence type="ECO:0000313" key="2">
    <source>
        <dbReference type="EMBL" id="MFD1538108.1"/>
    </source>
</evidence>
<keyword evidence="3" id="KW-1185">Reference proteome</keyword>
<protein>
    <submittedName>
        <fullName evidence="2">YybH family protein</fullName>
    </submittedName>
</protein>
<dbReference type="InterPro" id="IPR039437">
    <property type="entry name" value="FrzH/put_lumazine-bd"/>
</dbReference>
<evidence type="ECO:0000313" key="3">
    <source>
        <dbReference type="Proteomes" id="UP001597097"/>
    </source>
</evidence>
<dbReference type="Proteomes" id="UP001597097">
    <property type="component" value="Unassembled WGS sequence"/>
</dbReference>
<organism evidence="2 3">
    <name type="scientific">Nonomuraea guangzhouensis</name>
    <dbReference type="NCBI Taxonomy" id="1291555"/>
    <lineage>
        <taxon>Bacteria</taxon>
        <taxon>Bacillati</taxon>
        <taxon>Actinomycetota</taxon>
        <taxon>Actinomycetes</taxon>
        <taxon>Streptosporangiales</taxon>
        <taxon>Streptosporangiaceae</taxon>
        <taxon>Nonomuraea</taxon>
    </lineage>
</organism>
<name>A0ABW4G770_9ACTN</name>
<accession>A0ABW4G770</accession>
<dbReference type="Pfam" id="PF12893">
    <property type="entry name" value="Lumazine_bd_2"/>
    <property type="match status" value="1"/>
</dbReference>
<evidence type="ECO:0000256" key="1">
    <source>
        <dbReference type="SAM" id="MobiDB-lite"/>
    </source>
</evidence>
<feature type="region of interest" description="Disordered" evidence="1">
    <location>
        <begin position="1"/>
        <end position="32"/>
    </location>
</feature>